<dbReference type="InterPro" id="IPR016431">
    <property type="entry name" value="Pyrv-formate_lyase-activ_prd"/>
</dbReference>
<evidence type="ECO:0000256" key="5">
    <source>
        <dbReference type="PIRSR" id="PIRSR004869-50"/>
    </source>
</evidence>
<protein>
    <submittedName>
        <fullName evidence="7">Radical SAM protein</fullName>
    </submittedName>
</protein>
<name>A0A1F7RHS2_9BACT</name>
<gene>
    <name evidence="7" type="ORF">A2042_08060</name>
</gene>
<accession>A0A1F7RHS2</accession>
<sequence>MKETVKYIPSYLELFNKGIFPERVIKLKEILRECTLCPRNCRVNRLEGEKGFCRAGAEACVSSVGPHFGEEAPLTGRNGSGTIFFTYCNLGCVFCQNYDISHSGHGEVLPSSELASRMLYLQKTGCHNINLVTPTHFVPQIVEALETAIKGGLKVPIVFNCGGYESVEVLKLLEGIIDIYMPDAKFSDPKVSEKLCHARDYYKVLKEALKKIHRQVGVLKTDETGIASRGVLIRHLVMPDKLAGSEEVLRFIAEELSKDSYVNIMRQYYPCYKAGDYPEISRSITPQEYNRACEIGKSYGLKKGFLFG</sequence>
<keyword evidence="3 5" id="KW-0408">Iron</keyword>
<feature type="domain" description="Radical SAM core" evidence="6">
    <location>
        <begin position="83"/>
        <end position="215"/>
    </location>
</feature>
<evidence type="ECO:0000313" key="7">
    <source>
        <dbReference type="EMBL" id="OGL41083.1"/>
    </source>
</evidence>
<dbReference type="Pfam" id="PF04055">
    <property type="entry name" value="Radical_SAM"/>
    <property type="match status" value="1"/>
</dbReference>
<keyword evidence="1 5" id="KW-0949">S-adenosyl-L-methionine</keyword>
<dbReference type="GO" id="GO:0046872">
    <property type="term" value="F:metal ion binding"/>
    <property type="evidence" value="ECO:0007669"/>
    <property type="project" value="UniProtKB-KW"/>
</dbReference>
<dbReference type="InterPro" id="IPR007197">
    <property type="entry name" value="rSAM"/>
</dbReference>
<dbReference type="Proteomes" id="UP000178526">
    <property type="component" value="Unassembled WGS sequence"/>
</dbReference>
<organism evidence="7 8">
    <name type="scientific">Candidatus Schekmanbacteria bacterium GWA2_38_11</name>
    <dbReference type="NCBI Taxonomy" id="1817876"/>
    <lineage>
        <taxon>Bacteria</taxon>
        <taxon>Candidatus Schekmaniibacteriota</taxon>
    </lineage>
</organism>
<dbReference type="PANTHER" id="PTHR43075:SF1">
    <property type="entry name" value="FORMATE LYASE ACTIVATING ENZYME, PUTATIVE (AFU_ORTHOLOGUE AFUA_2G15630)-RELATED"/>
    <property type="match status" value="1"/>
</dbReference>
<evidence type="ECO:0000256" key="2">
    <source>
        <dbReference type="ARBA" id="ARBA00022723"/>
    </source>
</evidence>
<evidence type="ECO:0000256" key="1">
    <source>
        <dbReference type="ARBA" id="ARBA00022691"/>
    </source>
</evidence>
<dbReference type="Gene3D" id="3.20.20.70">
    <property type="entry name" value="Aldolase class I"/>
    <property type="match status" value="1"/>
</dbReference>
<dbReference type="AlphaFoldDB" id="A0A1F7RHS2"/>
<dbReference type="SUPFAM" id="SSF102114">
    <property type="entry name" value="Radical SAM enzymes"/>
    <property type="match status" value="1"/>
</dbReference>
<reference evidence="7 8" key="1">
    <citation type="journal article" date="2016" name="Nat. Commun.">
        <title>Thousands of microbial genomes shed light on interconnected biogeochemical processes in an aquifer system.</title>
        <authorList>
            <person name="Anantharaman K."/>
            <person name="Brown C.T."/>
            <person name="Hug L.A."/>
            <person name="Sharon I."/>
            <person name="Castelle C.J."/>
            <person name="Probst A.J."/>
            <person name="Thomas B.C."/>
            <person name="Singh A."/>
            <person name="Wilkins M.J."/>
            <person name="Karaoz U."/>
            <person name="Brodie E.L."/>
            <person name="Williams K.H."/>
            <person name="Hubbard S.S."/>
            <person name="Banfield J.F."/>
        </authorList>
    </citation>
    <scope>NUCLEOTIDE SEQUENCE [LARGE SCALE GENOMIC DNA]</scope>
</reference>
<proteinExistence type="predicted"/>
<dbReference type="InterPro" id="IPR040085">
    <property type="entry name" value="MJ0674-like"/>
</dbReference>
<evidence type="ECO:0000256" key="4">
    <source>
        <dbReference type="ARBA" id="ARBA00023014"/>
    </source>
</evidence>
<feature type="binding site" evidence="5">
    <location>
        <position position="92"/>
    </location>
    <ligand>
        <name>[4Fe-4S] cluster</name>
        <dbReference type="ChEBI" id="CHEBI:49883"/>
        <note>4Fe-4S-S-AdoMet</note>
    </ligand>
</feature>
<comment type="caution">
    <text evidence="7">The sequence shown here is derived from an EMBL/GenBank/DDBJ whole genome shotgun (WGS) entry which is preliminary data.</text>
</comment>
<dbReference type="PIRSF" id="PIRSF004869">
    <property type="entry name" value="PflX_prd"/>
    <property type="match status" value="1"/>
</dbReference>
<dbReference type="GO" id="GO:0051536">
    <property type="term" value="F:iron-sulfur cluster binding"/>
    <property type="evidence" value="ECO:0007669"/>
    <property type="project" value="UniProtKB-KW"/>
</dbReference>
<keyword evidence="4 5" id="KW-0411">Iron-sulfur</keyword>
<dbReference type="GO" id="GO:0003824">
    <property type="term" value="F:catalytic activity"/>
    <property type="evidence" value="ECO:0007669"/>
    <property type="project" value="InterPro"/>
</dbReference>
<dbReference type="SFLD" id="SFLDG01099">
    <property type="entry name" value="Uncharacterised_Radical_SAM_Su"/>
    <property type="match status" value="1"/>
</dbReference>
<keyword evidence="2 5" id="KW-0479">Metal-binding</keyword>
<dbReference type="SFLD" id="SFLDS00029">
    <property type="entry name" value="Radical_SAM"/>
    <property type="match status" value="1"/>
</dbReference>
<dbReference type="CDD" id="cd01335">
    <property type="entry name" value="Radical_SAM"/>
    <property type="match status" value="1"/>
</dbReference>
<evidence type="ECO:0000256" key="3">
    <source>
        <dbReference type="ARBA" id="ARBA00023004"/>
    </source>
</evidence>
<feature type="binding site" evidence="5">
    <location>
        <position position="88"/>
    </location>
    <ligand>
        <name>[4Fe-4S] cluster</name>
        <dbReference type="ChEBI" id="CHEBI:49883"/>
        <note>4Fe-4S-S-AdoMet</note>
    </ligand>
</feature>
<dbReference type="PANTHER" id="PTHR43075">
    <property type="entry name" value="FORMATE LYASE ACTIVATING ENZYME, PUTATIVE (AFU_ORTHOLOGUE AFUA_2G15630)-RELATED"/>
    <property type="match status" value="1"/>
</dbReference>
<dbReference type="InterPro" id="IPR013785">
    <property type="entry name" value="Aldolase_TIM"/>
</dbReference>
<evidence type="ECO:0000259" key="6">
    <source>
        <dbReference type="Pfam" id="PF04055"/>
    </source>
</evidence>
<dbReference type="EMBL" id="MGDB01000078">
    <property type="protein sequence ID" value="OGL41083.1"/>
    <property type="molecule type" value="Genomic_DNA"/>
</dbReference>
<feature type="binding site" evidence="5">
    <location>
        <position position="95"/>
    </location>
    <ligand>
        <name>[4Fe-4S] cluster</name>
        <dbReference type="ChEBI" id="CHEBI:49883"/>
        <note>4Fe-4S-S-AdoMet</note>
    </ligand>
</feature>
<evidence type="ECO:0000313" key="8">
    <source>
        <dbReference type="Proteomes" id="UP000178526"/>
    </source>
</evidence>
<comment type="cofactor">
    <cofactor evidence="5">
        <name>[4Fe-4S] cluster</name>
        <dbReference type="ChEBI" id="CHEBI:49883"/>
    </cofactor>
    <text evidence="5">Binds 1 [4Fe-4S] cluster. The cluster is coordinated with 3 cysteines and an exchangeable S-adenosyl-L-methionine.</text>
</comment>
<dbReference type="InterPro" id="IPR058240">
    <property type="entry name" value="rSAM_sf"/>
</dbReference>